<dbReference type="InterPro" id="IPR000873">
    <property type="entry name" value="AMP-dep_synth/lig_dom"/>
</dbReference>
<reference evidence="11 12" key="1">
    <citation type="journal article" date="2018" name="Front. Microbiol.">
        <title>Genome-Wide Analysis of Corynespora cassiicola Leaf Fall Disease Putative Effectors.</title>
        <authorList>
            <person name="Lopez D."/>
            <person name="Ribeiro S."/>
            <person name="Label P."/>
            <person name="Fumanal B."/>
            <person name="Venisse J.S."/>
            <person name="Kohler A."/>
            <person name="de Oliveira R.R."/>
            <person name="Labutti K."/>
            <person name="Lipzen A."/>
            <person name="Lail K."/>
            <person name="Bauer D."/>
            <person name="Ohm R.A."/>
            <person name="Barry K.W."/>
            <person name="Spatafora J."/>
            <person name="Grigoriev I.V."/>
            <person name="Martin F.M."/>
            <person name="Pujade-Renaud V."/>
        </authorList>
    </citation>
    <scope>NUCLEOTIDE SEQUENCE [LARGE SCALE GENOMIC DNA]</scope>
    <source>
        <strain evidence="11 12">Philippines</strain>
    </source>
</reference>
<feature type="domain" description="Major facilitator superfamily (MFS) profile" evidence="10">
    <location>
        <begin position="1724"/>
        <end position="2231"/>
    </location>
</feature>
<evidence type="ECO:0000313" key="12">
    <source>
        <dbReference type="Proteomes" id="UP000240883"/>
    </source>
</evidence>
<evidence type="ECO:0000256" key="1">
    <source>
        <dbReference type="ARBA" id="ARBA00004141"/>
    </source>
</evidence>
<dbReference type="FunFam" id="1.20.1250.20:FF:000284">
    <property type="entry name" value="Siderophore iron transporter mirB"/>
    <property type="match status" value="1"/>
</dbReference>
<dbReference type="SUPFAM" id="SSF103473">
    <property type="entry name" value="MFS general substrate transporter"/>
    <property type="match status" value="2"/>
</dbReference>
<dbReference type="Pfam" id="PF00550">
    <property type="entry name" value="PP-binding"/>
    <property type="match status" value="1"/>
</dbReference>
<accession>A0A2T2NVU2</accession>
<dbReference type="OrthoDB" id="429813at2759"/>
<dbReference type="InterPro" id="IPR009081">
    <property type="entry name" value="PP-bd_ACP"/>
</dbReference>
<dbReference type="GO" id="GO:0016020">
    <property type="term" value="C:membrane"/>
    <property type="evidence" value="ECO:0007669"/>
    <property type="project" value="UniProtKB-SubCell"/>
</dbReference>
<feature type="transmembrane region" description="Helical" evidence="8">
    <location>
        <begin position="2001"/>
        <end position="2021"/>
    </location>
</feature>
<feature type="transmembrane region" description="Helical" evidence="8">
    <location>
        <begin position="2094"/>
        <end position="2121"/>
    </location>
</feature>
<dbReference type="Pfam" id="PF07690">
    <property type="entry name" value="MFS_1"/>
    <property type="match status" value="1"/>
</dbReference>
<evidence type="ECO:0000256" key="6">
    <source>
        <dbReference type="ARBA" id="ARBA00023136"/>
    </source>
</evidence>
<dbReference type="PROSITE" id="PS50850">
    <property type="entry name" value="MFS"/>
    <property type="match status" value="1"/>
</dbReference>
<keyword evidence="6 8" id="KW-0472">Membrane</keyword>
<organism evidence="11 12">
    <name type="scientific">Corynespora cassiicola Philippines</name>
    <dbReference type="NCBI Taxonomy" id="1448308"/>
    <lineage>
        <taxon>Eukaryota</taxon>
        <taxon>Fungi</taxon>
        <taxon>Dikarya</taxon>
        <taxon>Ascomycota</taxon>
        <taxon>Pezizomycotina</taxon>
        <taxon>Dothideomycetes</taxon>
        <taxon>Pleosporomycetidae</taxon>
        <taxon>Pleosporales</taxon>
        <taxon>Corynesporascaceae</taxon>
        <taxon>Corynespora</taxon>
    </lineage>
</organism>
<dbReference type="InterPro" id="IPR042099">
    <property type="entry name" value="ANL_N_sf"/>
</dbReference>
<feature type="transmembrane region" description="Helical" evidence="8">
    <location>
        <begin position="1849"/>
        <end position="1870"/>
    </location>
</feature>
<feature type="domain" description="Carrier" evidence="9">
    <location>
        <begin position="1008"/>
        <end position="1086"/>
    </location>
</feature>
<feature type="transmembrane region" description="Helical" evidence="8">
    <location>
        <begin position="1789"/>
        <end position="1807"/>
    </location>
</feature>
<keyword evidence="12" id="KW-1185">Reference proteome</keyword>
<dbReference type="InterPro" id="IPR020846">
    <property type="entry name" value="MFS_dom"/>
</dbReference>
<dbReference type="Proteomes" id="UP000240883">
    <property type="component" value="Unassembled WGS sequence"/>
</dbReference>
<keyword evidence="5 8" id="KW-1133">Transmembrane helix</keyword>
<dbReference type="PROSITE" id="PS50075">
    <property type="entry name" value="CARRIER"/>
    <property type="match status" value="1"/>
</dbReference>
<dbReference type="InterPro" id="IPR036736">
    <property type="entry name" value="ACP-like_sf"/>
</dbReference>
<dbReference type="InterPro" id="IPR011701">
    <property type="entry name" value="MFS"/>
</dbReference>
<dbReference type="Gene3D" id="3.30.559.10">
    <property type="entry name" value="Chloramphenicol acetyltransferase-like domain"/>
    <property type="match status" value="2"/>
</dbReference>
<dbReference type="Gene3D" id="3.40.50.12780">
    <property type="entry name" value="N-terminal domain of ligase-like"/>
    <property type="match status" value="1"/>
</dbReference>
<dbReference type="SUPFAM" id="SSF47336">
    <property type="entry name" value="ACP-like"/>
    <property type="match status" value="1"/>
</dbReference>
<gene>
    <name evidence="11" type="ORF">BS50DRAFT_518879</name>
</gene>
<keyword evidence="3" id="KW-0813">Transport</keyword>
<dbReference type="InterPro" id="IPR036259">
    <property type="entry name" value="MFS_trans_sf"/>
</dbReference>
<feature type="compositionally biased region" description="Pro residues" evidence="7">
    <location>
        <begin position="1646"/>
        <end position="1657"/>
    </location>
</feature>
<feature type="region of interest" description="Disordered" evidence="7">
    <location>
        <begin position="1634"/>
        <end position="1667"/>
    </location>
</feature>
<feature type="transmembrane region" description="Helical" evidence="8">
    <location>
        <begin position="2041"/>
        <end position="2061"/>
    </location>
</feature>
<evidence type="ECO:0000256" key="4">
    <source>
        <dbReference type="ARBA" id="ARBA00022692"/>
    </source>
</evidence>
<feature type="transmembrane region" description="Helical" evidence="8">
    <location>
        <begin position="2068"/>
        <end position="2088"/>
    </location>
</feature>
<proteinExistence type="inferred from homology"/>
<keyword evidence="11" id="KW-0808">Transferase</keyword>
<feature type="transmembrane region" description="Helical" evidence="8">
    <location>
        <begin position="1932"/>
        <end position="1951"/>
    </location>
</feature>
<evidence type="ECO:0000259" key="10">
    <source>
        <dbReference type="PROSITE" id="PS50850"/>
    </source>
</evidence>
<dbReference type="GO" id="GO:0016740">
    <property type="term" value="F:transferase activity"/>
    <property type="evidence" value="ECO:0007669"/>
    <property type="project" value="UniProtKB-KW"/>
</dbReference>
<comment type="similarity">
    <text evidence="2">Belongs to the major facilitator superfamily.</text>
</comment>
<dbReference type="InterPro" id="IPR007817">
    <property type="entry name" value="Isocyanide_synthase_DIT1"/>
</dbReference>
<dbReference type="InterPro" id="IPR023213">
    <property type="entry name" value="CAT-like_dom_sf"/>
</dbReference>
<dbReference type="Gene3D" id="1.10.1200.10">
    <property type="entry name" value="ACP-like"/>
    <property type="match status" value="1"/>
</dbReference>
<evidence type="ECO:0000256" key="5">
    <source>
        <dbReference type="ARBA" id="ARBA00022989"/>
    </source>
</evidence>
<comment type="subcellular location">
    <subcellularLocation>
        <location evidence="1">Membrane</location>
        <topology evidence="1">Multi-pass membrane protein</topology>
    </subcellularLocation>
</comment>
<dbReference type="PROSITE" id="PS00455">
    <property type="entry name" value="AMP_BINDING"/>
    <property type="match status" value="1"/>
</dbReference>
<dbReference type="EMBL" id="KZ678132">
    <property type="protein sequence ID" value="PSN69555.1"/>
    <property type="molecule type" value="Genomic_DNA"/>
</dbReference>
<protein>
    <submittedName>
        <fullName evidence="11">Transferase family protein</fullName>
    </submittedName>
</protein>
<dbReference type="Pfam" id="PF23562">
    <property type="entry name" value="AMP-binding_C_3"/>
    <property type="match status" value="1"/>
</dbReference>
<dbReference type="GO" id="GO:0022857">
    <property type="term" value="F:transmembrane transporter activity"/>
    <property type="evidence" value="ECO:0007669"/>
    <property type="project" value="InterPro"/>
</dbReference>
<feature type="transmembrane region" description="Helical" evidence="8">
    <location>
        <begin position="2208"/>
        <end position="2226"/>
    </location>
</feature>
<dbReference type="PANTHER" id="PTHR37285">
    <property type="entry name" value="SPORE WALL MATURATION PROTEIN DIT1"/>
    <property type="match status" value="1"/>
</dbReference>
<evidence type="ECO:0000313" key="11">
    <source>
        <dbReference type="EMBL" id="PSN69555.1"/>
    </source>
</evidence>
<name>A0A2T2NVU2_CORCC</name>
<keyword evidence="4 8" id="KW-0812">Transmembrane</keyword>
<sequence length="2242" mass="247927">MAPMFNNTDSVDVMHRTFSDALGTPADAEPKSNDVTVSVSERVSQQILDVVFEYALNKFDDSRDRLHAGADKFLAAIGRFVEAGTRVEACLPAFPFKSANKVYKVLGTLPDKAEELALERLNSMCMRIQEVYPPGARVTIISDGITYNDLLCISDRDTWAYGEALRDMAIEKGFTNIGFSRMKDLLDFPLPDKLREITYVANCTNFRRLLINKYGRPDLDIDKEIAANPDTKLTYLGYRRFLESDLRHIFALGASRTSNGYKRDCKYLAKQMLLRGYAFAGAVKNAFPNHLRLSIHESIGEHKVSMSLLNTKTGFTTPWHCSVALLANGDWISAPMGDFQKDSRLELIFENGRPSYFKEKSREGDALTISETSATYLQTPKRFSGYLSSCSTPSLTPSIGSVSGSSTPNEQPATPALMLNDRPDPIGLGVSTLEKQSDGLVSALDEAVRISNSTYPNEYSSTDYGKRLIPQIMDELAAAEPNRTVFSLATTSENGLDFKHISAREFSNAVDKTTWWLHKQVGESTSIEPVGYIGPHDLRHILLTYACVKAGYAALYLSPKNNTEGALAVLNAVKCNIWVKPSEATPIPLIEDCLKQRSMKVLELPTLDQLLDAENIDPFPFTKSFSEAANEPFCFLHTSGTTGVPKPIPWSHGLIGTMDAVRLLPPVEGDHGLLPWTNDWKDGDKIYSSFPMSHGAGIIMDILMPALFNLHCILGPPKVLPNLNLIETLAEKAGIDIWSMVPSLVDELGETPDVLSKMRSSKFICASGGPVSPISAGKVNEVIRVLNLTGTTEGLFIGNLVVPREDWFWFAFHPYSGFEFKQVEPDTYEHWVHRNDYSDLFQGIFHTFPDKQSINLKDLYKRHPTKPNLWAFKGRSDDLIVLSNGYKISPLETEAFITTHPAIDGCLVIGTGKPQAALLIELKDPSSKTDELLESIWGTVEKANSMSRHKNQLLRDFITFAEPDKPFIRTDKRTIKRPATLALYAEYIERFYSSRSDDDLADVTMNTDSAESIQDSVREILSSSLPAASQASSEDDLFSLGLDSLGVFAAIKTLRKVTGLQDKLAPRHLYANPTLAKLSSIVTRLLAEEKRNRQKIPRKPVNDELTRMKRLLAQHKARQSFRLNAFDYVNPNHYMGLMFYLPLQHGISFEDAFANLQGGLNRTMDLIPAIGGKMMRCSEHESEISWVKGDLSVAIPPASMSTFVHNRLVFKDHSRVLPSFEELRKGGFVPSAFKDEMVLPDNPFPKFPADILVAQANFVEGGCILAADLNHCCLDGLGVVIFFKAWAENCRYLQGDKSATCDWFDPESFNHSLPEVLHEQEGYNRPVDEIDPGTWGFLPFFPPEDTHGKEMVKAEQSNVTREGALPPRPVFPLHSVWPLPKAERTMNTTLFLIPPENVQRLKADVMADPEAKGVITSVSDIVQAFFWRAAIRARYRVAKEIRGETFGQDEMSILELPTDGRPYFSSMLPETYMGSMLILNRSQMPTEKLCDSETSIGSIAHMLRTSAARITPSLVHDAFTLLQSLPDHSRFSTANMGLSHMHAMISNMILFQTSEINFGDKLFANGGSPETMRPQLERGNGRFRFLVIFPMKQDGGVELVLGTFPEELEMFKADEEFTKYAQLMSALPYMSDEPSDSHPLLCDFPPRSPSPSNPPSPINQSTMALPTDARVDVKPNAHTDVERDEPSSSSGHDNDSVPDADAQAGVQNIEATTVAWTTNALIFAYVMIWLTYFVEGMLSGTTAALAPYVTSAFALHSLTPTVSILSSVIGGVTNLTLAKILDVFGRPQGYLFCVFIATAGLIMMASCNNVEAYAAAQVFHTVGNNGIQYSLTVFIADTSTLRNRGLMQALAMSPNLITCWLGGPIASGFLEGPGWRWAFGMFTIMVPAVTLPLAGLLLKNYFKAKKLGLVTKDGSGRTFLQSFFYYCRQFDAIGLLLISGGVALFLLPFNLYTLQARGWSSPLVISMLVVGIVLIIAFGIWERFFAPVTFIPYSLLLDRTVFGACILSAVLFVSYFCWFSYFGSFLQVVNGLSVENASYVSQTYTVTSVVCSVAVGALIHYTGRFKPAALYVGIPLSILGLGLMIHFRQPDENIGYLVMCQIFISVAAGIIIICDEIAILAAASHQHVAVCLAVLGMFGNVGGAIGMTVASAIWQDVFPKRLMEYLPAEELPNLLMIYGDITTQLSYPIGSPARSAIQHAYGDAQVRMLIVGVCVWVVGAIGVLMWRDINVIGIKQTKGHVW</sequence>
<feature type="transmembrane region" description="Helical" evidence="8">
    <location>
        <begin position="2128"/>
        <end position="2154"/>
    </location>
</feature>
<feature type="transmembrane region" description="Helical" evidence="8">
    <location>
        <begin position="1876"/>
        <end position="1898"/>
    </location>
</feature>
<feature type="transmembrane region" description="Helical" evidence="8">
    <location>
        <begin position="1963"/>
        <end position="1981"/>
    </location>
</feature>
<evidence type="ECO:0000259" key="9">
    <source>
        <dbReference type="PROSITE" id="PS50075"/>
    </source>
</evidence>
<dbReference type="Pfam" id="PF02458">
    <property type="entry name" value="Transferase"/>
    <property type="match status" value="1"/>
</dbReference>
<feature type="region of interest" description="Disordered" evidence="7">
    <location>
        <begin position="1679"/>
        <end position="1700"/>
    </location>
</feature>
<feature type="transmembrane region" description="Helical" evidence="8">
    <location>
        <begin position="1745"/>
        <end position="1769"/>
    </location>
</feature>
<dbReference type="InterPro" id="IPR020845">
    <property type="entry name" value="AMP-binding_CS"/>
</dbReference>
<dbReference type="Pfam" id="PF00501">
    <property type="entry name" value="AMP-binding"/>
    <property type="match status" value="1"/>
</dbReference>
<evidence type="ECO:0000256" key="2">
    <source>
        <dbReference type="ARBA" id="ARBA00008335"/>
    </source>
</evidence>
<feature type="transmembrane region" description="Helical" evidence="8">
    <location>
        <begin position="1714"/>
        <end position="1733"/>
    </location>
</feature>
<evidence type="ECO:0000256" key="3">
    <source>
        <dbReference type="ARBA" id="ARBA00022448"/>
    </source>
</evidence>
<dbReference type="Pfam" id="PF05141">
    <property type="entry name" value="DIT1_PvcA"/>
    <property type="match status" value="1"/>
</dbReference>
<evidence type="ECO:0000256" key="8">
    <source>
        <dbReference type="SAM" id="Phobius"/>
    </source>
</evidence>
<dbReference type="Gene3D" id="1.20.1250.20">
    <property type="entry name" value="MFS general substrate transporter like domains"/>
    <property type="match status" value="2"/>
</dbReference>
<dbReference type="SUPFAM" id="SSF56801">
    <property type="entry name" value="Acetyl-CoA synthetase-like"/>
    <property type="match status" value="1"/>
</dbReference>
<evidence type="ECO:0000256" key="7">
    <source>
        <dbReference type="SAM" id="MobiDB-lite"/>
    </source>
</evidence>
<dbReference type="PANTHER" id="PTHR37285:SF5">
    <property type="entry name" value="SPORE WALL MATURATION PROTEIN DIT1"/>
    <property type="match status" value="1"/>
</dbReference>